<keyword evidence="2" id="KW-1003">Cell membrane</keyword>
<evidence type="ECO:0000313" key="9">
    <source>
        <dbReference type="EMBL" id="UOQ55481.1"/>
    </source>
</evidence>
<dbReference type="NCBIfam" id="TIGR00360">
    <property type="entry name" value="ComEC_N-term"/>
    <property type="match status" value="1"/>
</dbReference>
<sequence>MIQWAPYAFVRLFLALAAGVLAYLYFGAELPELRGLLVSIVLLFIGLQTWASRQPSSGPTDAAGLLAMCALFVAGLTLTQQATEKRQPEHLSQLKGSVEFYRAVVDDYTVVRPATYATTVRVSAVRIAGQWRAALGGIRVSVPRDSGVTVPRYGDVWLVRGGPAPAKAPLNPGEFDYRRYLGYHQVYHQQFIHADQYQLIAFQPPSYLKAVSMRAARVLDGVFRQYVREKREYALASALVLGIKDDVDQDTKQAYASTGTTHIMAVSGLQVGLLFGAVTWLLGLLPGQRGPLFRLITAGLGLGVIWSYAFLTGLSASVLRAAVMFSFVILARASGRQSNMYNTLAVAAFCLLCYDPYLLADVGFQLSFLAVLSIVYLQSRIAAWLDFKDKAAARIRPWQPRAVQQFWRVGGWLADWIWQAMALSLAAQVATFPLGLFYFHQFPLSFLASNLVAVPISSLAVYVGLALLVVKGVVAVSGMLLPATVVSALDWLPRGIAWLFETMIWLFNEYIFWIGRTMPGALIQNVHVTPLQAWLIFAMILAGLVFLAVKRLPWLGVACALMAGFAGTRVWAACALTSDEELIIYSIPRRSVCGFWQGATAHIITIDSLPLSETERTYRIVPGIIQREARRVTYHTGWNQAPMPTAQPAPQVTVAVWRGLSLAFVSGRLDGAQQPTPVQVVVLRRNAWVTPGELAQVFGSGARVVFDSSCKSWYVARQDSLLQAAGFQTHDVTSKGAFIIRPRPLVGSVGVLAETE</sequence>
<dbReference type="RefSeq" id="WP_244724346.1">
    <property type="nucleotide sequence ID" value="NZ_CP095049.1"/>
</dbReference>
<keyword evidence="3 6" id="KW-0812">Transmembrane</keyword>
<dbReference type="PANTHER" id="PTHR30619:SF1">
    <property type="entry name" value="RECOMBINATION PROTEIN 2"/>
    <property type="match status" value="1"/>
</dbReference>
<evidence type="ECO:0000256" key="6">
    <source>
        <dbReference type="SAM" id="Phobius"/>
    </source>
</evidence>
<dbReference type="InterPro" id="IPR025405">
    <property type="entry name" value="DUF4131"/>
</dbReference>
<organism evidence="9 10">
    <name type="scientific">Hymenobacter cellulosivorans</name>
    <dbReference type="NCBI Taxonomy" id="2932249"/>
    <lineage>
        <taxon>Bacteria</taxon>
        <taxon>Pseudomonadati</taxon>
        <taxon>Bacteroidota</taxon>
        <taxon>Cytophagia</taxon>
        <taxon>Cytophagales</taxon>
        <taxon>Hymenobacteraceae</taxon>
        <taxon>Hymenobacter</taxon>
    </lineage>
</organism>
<reference evidence="9 10" key="1">
    <citation type="submission" date="2022-04" db="EMBL/GenBank/DDBJ databases">
        <title>Hymenobacter sp. isolated from the air.</title>
        <authorList>
            <person name="Won M."/>
            <person name="Lee C.-M."/>
            <person name="Woen H.-Y."/>
            <person name="Kwon S.-W."/>
        </authorList>
    </citation>
    <scope>NUCLEOTIDE SEQUENCE [LARGE SCALE GENOMIC DNA]</scope>
    <source>
        <strain evidence="10">5116 S-27</strain>
    </source>
</reference>
<proteinExistence type="predicted"/>
<protein>
    <submittedName>
        <fullName evidence="9">ComEC family competence protein</fullName>
    </submittedName>
</protein>
<feature type="transmembrane region" description="Helical" evidence="6">
    <location>
        <begin position="554"/>
        <end position="572"/>
    </location>
</feature>
<evidence type="ECO:0000256" key="3">
    <source>
        <dbReference type="ARBA" id="ARBA00022692"/>
    </source>
</evidence>
<feature type="transmembrane region" description="Helical" evidence="6">
    <location>
        <begin position="6"/>
        <end position="26"/>
    </location>
</feature>
<feature type="transmembrane region" description="Helical" evidence="6">
    <location>
        <begin position="62"/>
        <end position="79"/>
    </location>
</feature>
<evidence type="ECO:0000256" key="4">
    <source>
        <dbReference type="ARBA" id="ARBA00022989"/>
    </source>
</evidence>
<keyword evidence="4 6" id="KW-1133">Transmembrane helix</keyword>
<feature type="transmembrane region" description="Helical" evidence="6">
    <location>
        <begin position="533"/>
        <end position="549"/>
    </location>
</feature>
<feature type="transmembrane region" description="Helical" evidence="6">
    <location>
        <begin position="263"/>
        <end position="285"/>
    </location>
</feature>
<evidence type="ECO:0000256" key="5">
    <source>
        <dbReference type="ARBA" id="ARBA00023136"/>
    </source>
</evidence>
<feature type="transmembrane region" description="Helical" evidence="6">
    <location>
        <begin position="459"/>
        <end position="483"/>
    </location>
</feature>
<feature type="transmembrane region" description="Helical" evidence="6">
    <location>
        <begin position="341"/>
        <end position="360"/>
    </location>
</feature>
<feature type="domain" description="DUF4131" evidence="8">
    <location>
        <begin position="36"/>
        <end position="194"/>
    </location>
</feature>
<dbReference type="PANTHER" id="PTHR30619">
    <property type="entry name" value="DNA INTERNALIZATION/COMPETENCE PROTEIN COMEC/REC2"/>
    <property type="match status" value="1"/>
</dbReference>
<dbReference type="EMBL" id="CP095049">
    <property type="protein sequence ID" value="UOQ55481.1"/>
    <property type="molecule type" value="Genomic_DNA"/>
</dbReference>
<feature type="transmembrane region" description="Helical" evidence="6">
    <location>
        <begin position="33"/>
        <end position="50"/>
    </location>
</feature>
<evidence type="ECO:0000256" key="1">
    <source>
        <dbReference type="ARBA" id="ARBA00004651"/>
    </source>
</evidence>
<dbReference type="InterPro" id="IPR004477">
    <property type="entry name" value="ComEC_N"/>
</dbReference>
<dbReference type="InterPro" id="IPR052159">
    <property type="entry name" value="Competence_DNA_uptake"/>
</dbReference>
<evidence type="ECO:0000259" key="8">
    <source>
        <dbReference type="Pfam" id="PF13567"/>
    </source>
</evidence>
<dbReference type="Pfam" id="PF03772">
    <property type="entry name" value="Competence"/>
    <property type="match status" value="1"/>
</dbReference>
<name>A0ABY4FKE3_9BACT</name>
<evidence type="ECO:0000313" key="10">
    <source>
        <dbReference type="Proteomes" id="UP000831785"/>
    </source>
</evidence>
<feature type="transmembrane region" description="Helical" evidence="6">
    <location>
        <begin position="305"/>
        <end position="329"/>
    </location>
</feature>
<accession>A0ABY4FKE3</accession>
<comment type="subcellular location">
    <subcellularLocation>
        <location evidence="1">Cell membrane</location>
        <topology evidence="1">Multi-pass membrane protein</topology>
    </subcellularLocation>
</comment>
<feature type="transmembrane region" description="Helical" evidence="6">
    <location>
        <begin position="495"/>
        <end position="513"/>
    </location>
</feature>
<feature type="transmembrane region" description="Helical" evidence="6">
    <location>
        <begin position="416"/>
        <end position="439"/>
    </location>
</feature>
<gene>
    <name evidence="9" type="ORF">MUN80_12150</name>
</gene>
<evidence type="ECO:0000259" key="7">
    <source>
        <dbReference type="Pfam" id="PF03772"/>
    </source>
</evidence>
<keyword evidence="10" id="KW-1185">Reference proteome</keyword>
<dbReference type="Pfam" id="PF13567">
    <property type="entry name" value="DUF4131"/>
    <property type="match status" value="1"/>
</dbReference>
<evidence type="ECO:0000256" key="2">
    <source>
        <dbReference type="ARBA" id="ARBA00022475"/>
    </source>
</evidence>
<keyword evidence="5 6" id="KW-0472">Membrane</keyword>
<feature type="domain" description="ComEC/Rec2-related protein" evidence="7">
    <location>
        <begin position="239"/>
        <end position="502"/>
    </location>
</feature>
<dbReference type="Proteomes" id="UP000831785">
    <property type="component" value="Chromosome"/>
</dbReference>